<reference evidence="1 2" key="1">
    <citation type="journal article" date="2017" name="Nat. Commun.">
        <title>Genome assembly with in vitro proximity ligation data and whole-genome triplication in lettuce.</title>
        <authorList>
            <person name="Reyes-Chin-Wo S."/>
            <person name="Wang Z."/>
            <person name="Yang X."/>
            <person name="Kozik A."/>
            <person name="Arikit S."/>
            <person name="Song C."/>
            <person name="Xia L."/>
            <person name="Froenicke L."/>
            <person name="Lavelle D.O."/>
            <person name="Truco M.J."/>
            <person name="Xia R."/>
            <person name="Zhu S."/>
            <person name="Xu C."/>
            <person name="Xu H."/>
            <person name="Xu X."/>
            <person name="Cox K."/>
            <person name="Korf I."/>
            <person name="Meyers B.C."/>
            <person name="Michelmore R.W."/>
        </authorList>
    </citation>
    <scope>NUCLEOTIDE SEQUENCE [LARGE SCALE GENOMIC DNA]</scope>
    <source>
        <strain evidence="2">cv. Salinas</strain>
        <tissue evidence="1">Seedlings</tissue>
    </source>
</reference>
<dbReference type="EMBL" id="NBSK02000004">
    <property type="protein sequence ID" value="KAJ0209997.1"/>
    <property type="molecule type" value="Genomic_DNA"/>
</dbReference>
<name>A0A9R1VS82_LACSA</name>
<accession>A0A9R1VS82</accession>
<proteinExistence type="predicted"/>
<keyword evidence="2" id="KW-1185">Reference proteome</keyword>
<comment type="caution">
    <text evidence="1">The sequence shown here is derived from an EMBL/GenBank/DDBJ whole genome shotgun (WGS) entry which is preliminary data.</text>
</comment>
<evidence type="ECO:0000313" key="2">
    <source>
        <dbReference type="Proteomes" id="UP000235145"/>
    </source>
</evidence>
<organism evidence="1 2">
    <name type="scientific">Lactuca sativa</name>
    <name type="common">Garden lettuce</name>
    <dbReference type="NCBI Taxonomy" id="4236"/>
    <lineage>
        <taxon>Eukaryota</taxon>
        <taxon>Viridiplantae</taxon>
        <taxon>Streptophyta</taxon>
        <taxon>Embryophyta</taxon>
        <taxon>Tracheophyta</taxon>
        <taxon>Spermatophyta</taxon>
        <taxon>Magnoliopsida</taxon>
        <taxon>eudicotyledons</taxon>
        <taxon>Gunneridae</taxon>
        <taxon>Pentapetalae</taxon>
        <taxon>asterids</taxon>
        <taxon>campanulids</taxon>
        <taxon>Asterales</taxon>
        <taxon>Asteraceae</taxon>
        <taxon>Cichorioideae</taxon>
        <taxon>Cichorieae</taxon>
        <taxon>Lactucinae</taxon>
        <taxon>Lactuca</taxon>
    </lineage>
</organism>
<evidence type="ECO:0000313" key="1">
    <source>
        <dbReference type="EMBL" id="KAJ0209997.1"/>
    </source>
</evidence>
<gene>
    <name evidence="1" type="ORF">LSAT_V11C400205020</name>
</gene>
<sequence length="88" mass="10129">MKPANIEDLTGISNLFLCCHPQTLYAKFFRKYVFGMGYMPNMTMHKGPDKMKKLSASERRVNYTNGPYGLGEEENDRIIGMDIKFTLL</sequence>
<protein>
    <submittedName>
        <fullName evidence="1">Uncharacterized protein</fullName>
    </submittedName>
</protein>
<dbReference type="AlphaFoldDB" id="A0A9R1VS82"/>
<dbReference type="Proteomes" id="UP000235145">
    <property type="component" value="Unassembled WGS sequence"/>
</dbReference>